<evidence type="ECO:0000256" key="1">
    <source>
        <dbReference type="ARBA" id="ARBA00004613"/>
    </source>
</evidence>
<comment type="similarity">
    <text evidence="2">Belongs to the nematode transthyretin-like family.</text>
</comment>
<keyword evidence="7" id="KW-1185">Reference proteome</keyword>
<evidence type="ECO:0000256" key="3">
    <source>
        <dbReference type="ARBA" id="ARBA00022525"/>
    </source>
</evidence>
<proteinExistence type="inferred from homology"/>
<organism evidence="6 7">
    <name type="scientific">Steinernema hermaphroditum</name>
    <dbReference type="NCBI Taxonomy" id="289476"/>
    <lineage>
        <taxon>Eukaryota</taxon>
        <taxon>Metazoa</taxon>
        <taxon>Ecdysozoa</taxon>
        <taxon>Nematoda</taxon>
        <taxon>Chromadorea</taxon>
        <taxon>Rhabditida</taxon>
        <taxon>Tylenchina</taxon>
        <taxon>Panagrolaimomorpha</taxon>
        <taxon>Strongyloidoidea</taxon>
        <taxon>Steinernematidae</taxon>
        <taxon>Steinernema</taxon>
    </lineage>
</organism>
<accession>A0AA39I9S0</accession>
<sequence>MASIVDDDRLFLFLAVVAFCNLVPLVAFFAYLIASSFVIVATALLAEVTKVMRVNIYRKYTLYSVYLVLIGLSTAASAFRTQSAAVKGVLMCGDKPLVNTKVKLWDNDAGPDLDDLLEEGHTDGQGQFHLSGHTSELTTIDPILKIYHDCDDGIMPCQRKVSFIIPDSYVSSGATPSKVFDIGTVNMQIIFKSEERDCLNRA</sequence>
<evidence type="ECO:0000256" key="4">
    <source>
        <dbReference type="ARBA" id="ARBA00022729"/>
    </source>
</evidence>
<evidence type="ECO:0000313" key="7">
    <source>
        <dbReference type="Proteomes" id="UP001175271"/>
    </source>
</evidence>
<keyword evidence="5" id="KW-0472">Membrane</keyword>
<dbReference type="PANTHER" id="PTHR21700:SF117">
    <property type="entry name" value="TRANSTHYRETIN-LIKE PROTEIN 33"/>
    <property type="match status" value="1"/>
</dbReference>
<keyword evidence="5" id="KW-1133">Transmembrane helix</keyword>
<comment type="caution">
    <text evidence="6">The sequence shown here is derived from an EMBL/GenBank/DDBJ whole genome shotgun (WGS) entry which is preliminary data.</text>
</comment>
<feature type="transmembrane region" description="Helical" evidence="5">
    <location>
        <begin position="12"/>
        <end position="40"/>
    </location>
</feature>
<dbReference type="Proteomes" id="UP001175271">
    <property type="component" value="Unassembled WGS sequence"/>
</dbReference>
<dbReference type="PANTHER" id="PTHR21700">
    <property type="entry name" value="TRANSTHYRETIN-LIKE FAMILY PROTEIN-RELATED"/>
    <property type="match status" value="1"/>
</dbReference>
<dbReference type="AlphaFoldDB" id="A0AA39I9S0"/>
<dbReference type="Pfam" id="PF01060">
    <property type="entry name" value="TTR-52"/>
    <property type="match status" value="1"/>
</dbReference>
<dbReference type="GO" id="GO:0009986">
    <property type="term" value="C:cell surface"/>
    <property type="evidence" value="ECO:0007669"/>
    <property type="project" value="InterPro"/>
</dbReference>
<gene>
    <name evidence="6" type="ORF">QR680_014677</name>
</gene>
<protein>
    <recommendedName>
        <fullName evidence="8">Transthyretin-like family protein</fullName>
    </recommendedName>
</protein>
<dbReference type="GO" id="GO:0005576">
    <property type="term" value="C:extracellular region"/>
    <property type="evidence" value="ECO:0007669"/>
    <property type="project" value="UniProtKB-SubCell"/>
</dbReference>
<dbReference type="Gene3D" id="2.60.40.3330">
    <property type="match status" value="1"/>
</dbReference>
<keyword evidence="3" id="KW-0964">Secreted</keyword>
<evidence type="ECO:0000256" key="5">
    <source>
        <dbReference type="SAM" id="Phobius"/>
    </source>
</evidence>
<dbReference type="InterPro" id="IPR038479">
    <property type="entry name" value="Transthyretin-like_sf"/>
</dbReference>
<keyword evidence="5" id="KW-0812">Transmembrane</keyword>
<keyword evidence="4" id="KW-0732">Signal</keyword>
<evidence type="ECO:0000256" key="2">
    <source>
        <dbReference type="ARBA" id="ARBA00010112"/>
    </source>
</evidence>
<dbReference type="InterPro" id="IPR001534">
    <property type="entry name" value="Transthyretin-like"/>
</dbReference>
<feature type="transmembrane region" description="Helical" evidence="5">
    <location>
        <begin position="60"/>
        <end position="79"/>
    </location>
</feature>
<name>A0AA39I9S0_9BILA</name>
<dbReference type="EMBL" id="JAUCMV010000002">
    <property type="protein sequence ID" value="KAK0420426.1"/>
    <property type="molecule type" value="Genomic_DNA"/>
</dbReference>
<reference evidence="6" key="1">
    <citation type="submission" date="2023-06" db="EMBL/GenBank/DDBJ databases">
        <title>Genomic analysis of the entomopathogenic nematode Steinernema hermaphroditum.</title>
        <authorList>
            <person name="Schwarz E.M."/>
            <person name="Heppert J.K."/>
            <person name="Baniya A."/>
            <person name="Schwartz H.T."/>
            <person name="Tan C.-H."/>
            <person name="Antoshechkin I."/>
            <person name="Sternberg P.W."/>
            <person name="Goodrich-Blair H."/>
            <person name="Dillman A.R."/>
        </authorList>
    </citation>
    <scope>NUCLEOTIDE SEQUENCE</scope>
    <source>
        <strain evidence="6">PS9179</strain>
        <tissue evidence="6">Whole animal</tissue>
    </source>
</reference>
<comment type="subcellular location">
    <subcellularLocation>
        <location evidence="1">Secreted</location>
    </subcellularLocation>
</comment>
<evidence type="ECO:0000313" key="6">
    <source>
        <dbReference type="EMBL" id="KAK0420426.1"/>
    </source>
</evidence>
<evidence type="ECO:0008006" key="8">
    <source>
        <dbReference type="Google" id="ProtNLM"/>
    </source>
</evidence>